<dbReference type="EMBL" id="CP012332">
    <property type="protein sequence ID" value="AKU90029.1"/>
    <property type="molecule type" value="Genomic_DNA"/>
</dbReference>
<dbReference type="STRING" id="1391653.AKJ08_0416"/>
<evidence type="ECO:0000313" key="2">
    <source>
        <dbReference type="Proteomes" id="UP000055590"/>
    </source>
</evidence>
<keyword evidence="2" id="KW-1185">Reference proteome</keyword>
<dbReference type="AlphaFoldDB" id="A0A0K1PA85"/>
<dbReference type="KEGG" id="vin:AKJ08_0416"/>
<sequence>MALGVCRTRFVEAVFISTVAAVLLSGCAHTTVQIPVERLPEVVAVAAGAAIEVHDGEESFQVDSSYSPELLVDVNRGCSDLEKSFQIRDCLPVVTMPIGSVALEGEELHFEVPADSLLFGDRRQLKLATSEIQSLSPRFDPPDRRPTFGLGLVALGPSHFGGWQAQWIPAR</sequence>
<dbReference type="PROSITE" id="PS51257">
    <property type="entry name" value="PROKAR_LIPOPROTEIN"/>
    <property type="match status" value="1"/>
</dbReference>
<protein>
    <recommendedName>
        <fullName evidence="3">Lipoprotein</fullName>
    </recommendedName>
</protein>
<evidence type="ECO:0008006" key="3">
    <source>
        <dbReference type="Google" id="ProtNLM"/>
    </source>
</evidence>
<dbReference type="RefSeq" id="WP_050724535.1">
    <property type="nucleotide sequence ID" value="NZ_CP012332.1"/>
</dbReference>
<proteinExistence type="predicted"/>
<accession>A0A0K1PA85</accession>
<dbReference type="Proteomes" id="UP000055590">
    <property type="component" value="Chromosome"/>
</dbReference>
<gene>
    <name evidence="1" type="ORF">AKJ08_0416</name>
</gene>
<reference evidence="1 2" key="1">
    <citation type="submission" date="2015-08" db="EMBL/GenBank/DDBJ databases">
        <authorList>
            <person name="Babu N.S."/>
            <person name="Beckwith C.J."/>
            <person name="Beseler K.G."/>
            <person name="Brison A."/>
            <person name="Carone J.V."/>
            <person name="Caskin T.P."/>
            <person name="Diamond M."/>
            <person name="Durham M.E."/>
            <person name="Foxe J.M."/>
            <person name="Go M."/>
            <person name="Henderson B.A."/>
            <person name="Jones I.B."/>
            <person name="McGettigan J.A."/>
            <person name="Micheletti S.J."/>
            <person name="Nasrallah M.E."/>
            <person name="Ortiz D."/>
            <person name="Piller C.R."/>
            <person name="Privatt S.R."/>
            <person name="Schneider S.L."/>
            <person name="Sharp S."/>
            <person name="Smith T.C."/>
            <person name="Stanton J.D."/>
            <person name="Ullery H.E."/>
            <person name="Wilson R.J."/>
            <person name="Serrano M.G."/>
            <person name="Buck G."/>
            <person name="Lee V."/>
            <person name="Wang Y."/>
            <person name="Carvalho R."/>
            <person name="Voegtly L."/>
            <person name="Shi R."/>
            <person name="Duckworth R."/>
            <person name="Johnson A."/>
            <person name="Loviza R."/>
            <person name="Walstead R."/>
            <person name="Shah Z."/>
            <person name="Kiflezghi M."/>
            <person name="Wade K."/>
            <person name="Ball S.L."/>
            <person name="Bradley K.W."/>
            <person name="Asai D.J."/>
            <person name="Bowman C.A."/>
            <person name="Russell D.A."/>
            <person name="Pope W.H."/>
            <person name="Jacobs-Sera D."/>
            <person name="Hendrix R.W."/>
            <person name="Hatfull G.F."/>
        </authorList>
    </citation>
    <scope>NUCLEOTIDE SEQUENCE [LARGE SCALE GENOMIC DNA]</scope>
    <source>
        <strain evidence="1 2">DSM 27710</strain>
    </source>
</reference>
<evidence type="ECO:0000313" key="1">
    <source>
        <dbReference type="EMBL" id="AKU90029.1"/>
    </source>
</evidence>
<organism evidence="1 2">
    <name type="scientific">Vulgatibacter incomptus</name>
    <dbReference type="NCBI Taxonomy" id="1391653"/>
    <lineage>
        <taxon>Bacteria</taxon>
        <taxon>Pseudomonadati</taxon>
        <taxon>Myxococcota</taxon>
        <taxon>Myxococcia</taxon>
        <taxon>Myxococcales</taxon>
        <taxon>Cystobacterineae</taxon>
        <taxon>Vulgatibacteraceae</taxon>
        <taxon>Vulgatibacter</taxon>
    </lineage>
</organism>
<name>A0A0K1PA85_9BACT</name>